<reference evidence="1 2" key="1">
    <citation type="submission" date="2021-04" db="EMBL/GenBank/DDBJ databases">
        <authorList>
            <person name="Tang X."/>
            <person name="Zhou X."/>
            <person name="Chen X."/>
            <person name="Cernava T."/>
            <person name="Zhang C."/>
        </authorList>
    </citation>
    <scope>NUCLEOTIDE SEQUENCE [LARGE SCALE GENOMIC DNA]</scope>
    <source>
        <strain evidence="1 2">BH-SS-21</strain>
    </source>
</reference>
<dbReference type="Proteomes" id="UP000677413">
    <property type="component" value="Unassembled WGS sequence"/>
</dbReference>
<dbReference type="EMBL" id="JAGPYQ010000001">
    <property type="protein sequence ID" value="MBQ0850437.1"/>
    <property type="molecule type" value="Genomic_DNA"/>
</dbReference>
<evidence type="ECO:0000313" key="2">
    <source>
        <dbReference type="Proteomes" id="UP000677413"/>
    </source>
</evidence>
<proteinExistence type="predicted"/>
<name>A0A941B828_9ACTN</name>
<dbReference type="AlphaFoldDB" id="A0A941B828"/>
<dbReference type="RefSeq" id="WP_210884616.1">
    <property type="nucleotide sequence ID" value="NZ_JAGPYQ010000001.1"/>
</dbReference>
<protein>
    <submittedName>
        <fullName evidence="1">Uncharacterized protein</fullName>
    </submittedName>
</protein>
<accession>A0A941B828</accession>
<sequence length="70" mass="7823">MERATSVAWWSRDRNSERSEQCAIAAGAVLQSGHDVLMRDPRADCTDLVQMSTVLVAEVESERLQVLLPH</sequence>
<keyword evidence="2" id="KW-1185">Reference proteome</keyword>
<evidence type="ECO:0000313" key="1">
    <source>
        <dbReference type="EMBL" id="MBQ0850437.1"/>
    </source>
</evidence>
<comment type="caution">
    <text evidence="1">The sequence shown here is derived from an EMBL/GenBank/DDBJ whole genome shotgun (WGS) entry which is preliminary data.</text>
</comment>
<organism evidence="1 2">
    <name type="scientific">Streptomyces liliiviolaceus</name>
    <dbReference type="NCBI Taxonomy" id="2823109"/>
    <lineage>
        <taxon>Bacteria</taxon>
        <taxon>Bacillati</taxon>
        <taxon>Actinomycetota</taxon>
        <taxon>Actinomycetes</taxon>
        <taxon>Kitasatosporales</taxon>
        <taxon>Streptomycetaceae</taxon>
        <taxon>Streptomyces</taxon>
    </lineage>
</organism>
<gene>
    <name evidence="1" type="ORF">J8N05_19830</name>
</gene>